<dbReference type="Pfam" id="PF01844">
    <property type="entry name" value="HNH"/>
    <property type="match status" value="1"/>
</dbReference>
<name>A0A6J5KSJ3_9CAUD</name>
<dbReference type="SMART" id="SM00507">
    <property type="entry name" value="HNHc"/>
    <property type="match status" value="1"/>
</dbReference>
<gene>
    <name evidence="2" type="ORF">UFOVP53_143</name>
</gene>
<dbReference type="EMBL" id="LR796189">
    <property type="protein sequence ID" value="CAB4125458.1"/>
    <property type="molecule type" value="Genomic_DNA"/>
</dbReference>
<protein>
    <submittedName>
        <fullName evidence="2">HNHc domain containing protein</fullName>
    </submittedName>
</protein>
<dbReference type="InterPro" id="IPR003615">
    <property type="entry name" value="HNH_nuc"/>
</dbReference>
<accession>A0A6J5KSJ3</accession>
<dbReference type="GO" id="GO:0008270">
    <property type="term" value="F:zinc ion binding"/>
    <property type="evidence" value="ECO:0007669"/>
    <property type="project" value="InterPro"/>
</dbReference>
<feature type="domain" description="HNH nuclease" evidence="1">
    <location>
        <begin position="85"/>
        <end position="138"/>
    </location>
</feature>
<dbReference type="Gene3D" id="1.10.30.50">
    <property type="match status" value="1"/>
</dbReference>
<evidence type="ECO:0000313" key="2">
    <source>
        <dbReference type="EMBL" id="CAB4125458.1"/>
    </source>
</evidence>
<proteinExistence type="predicted"/>
<organism evidence="2">
    <name type="scientific">uncultured Caudovirales phage</name>
    <dbReference type="NCBI Taxonomy" id="2100421"/>
    <lineage>
        <taxon>Viruses</taxon>
        <taxon>Duplodnaviria</taxon>
        <taxon>Heunggongvirae</taxon>
        <taxon>Uroviricota</taxon>
        <taxon>Caudoviricetes</taxon>
        <taxon>Peduoviridae</taxon>
        <taxon>Maltschvirus</taxon>
        <taxon>Maltschvirus maltsch</taxon>
    </lineage>
</organism>
<dbReference type="GO" id="GO:0004519">
    <property type="term" value="F:endonuclease activity"/>
    <property type="evidence" value="ECO:0007669"/>
    <property type="project" value="InterPro"/>
</dbReference>
<dbReference type="GO" id="GO:0003676">
    <property type="term" value="F:nucleic acid binding"/>
    <property type="evidence" value="ECO:0007669"/>
    <property type="project" value="InterPro"/>
</dbReference>
<dbReference type="CDD" id="cd00085">
    <property type="entry name" value="HNHc"/>
    <property type="match status" value="1"/>
</dbReference>
<sequence>MKTCKAGIHKYEGIQCMICKLAKTKAWEKANLDKVKIKEKAWKEANKSKVTASVKKWDKANPEKKRARNALHRARKLSAIPKDQTLEEAKAIADLYLKCQEMSTLTNILHEVDHRIPLSKGGKHTLDNLQILIAKENGFKKNKYDGTPENDSWRQLINTKEKFDGFI</sequence>
<dbReference type="InterPro" id="IPR002711">
    <property type="entry name" value="HNH"/>
</dbReference>
<reference evidence="2" key="1">
    <citation type="submission" date="2020-04" db="EMBL/GenBank/DDBJ databases">
        <authorList>
            <person name="Chiriac C."/>
            <person name="Salcher M."/>
            <person name="Ghai R."/>
            <person name="Kavagutti S V."/>
        </authorList>
    </citation>
    <scope>NUCLEOTIDE SEQUENCE</scope>
</reference>
<evidence type="ECO:0000259" key="1">
    <source>
        <dbReference type="SMART" id="SM00507"/>
    </source>
</evidence>